<dbReference type="PANTHER" id="PTHR21708:SF26">
    <property type="entry name" value="2-DEHYDROPANTOATE 2-REDUCTASE"/>
    <property type="match status" value="1"/>
</dbReference>
<evidence type="ECO:0000256" key="2">
    <source>
        <dbReference type="ARBA" id="ARBA00007870"/>
    </source>
</evidence>
<keyword evidence="6 9" id="KW-0560">Oxidoreductase</keyword>
<protein>
    <recommendedName>
        <fullName evidence="4 9">2-dehydropantoate 2-reductase</fullName>
        <ecNumber evidence="3 9">1.1.1.169</ecNumber>
    </recommendedName>
    <alternativeName>
        <fullName evidence="7 9">Ketopantoate reductase</fullName>
    </alternativeName>
</protein>
<dbReference type="InterPro" id="IPR013752">
    <property type="entry name" value="KPA_reductase"/>
</dbReference>
<dbReference type="FunFam" id="1.10.1040.10:FF:000017">
    <property type="entry name" value="2-dehydropantoate 2-reductase"/>
    <property type="match status" value="1"/>
</dbReference>
<dbReference type="GO" id="GO:0015940">
    <property type="term" value="P:pantothenate biosynthetic process"/>
    <property type="evidence" value="ECO:0007669"/>
    <property type="project" value="UniProtKB-UniPathway"/>
</dbReference>
<dbReference type="SUPFAM" id="SSF51735">
    <property type="entry name" value="NAD(P)-binding Rossmann-fold domains"/>
    <property type="match status" value="1"/>
</dbReference>
<name>A0A517NYF0_9BACT</name>
<evidence type="ECO:0000256" key="3">
    <source>
        <dbReference type="ARBA" id="ARBA00013014"/>
    </source>
</evidence>
<dbReference type="GO" id="GO:0008677">
    <property type="term" value="F:2-dehydropantoate 2-reductase activity"/>
    <property type="evidence" value="ECO:0007669"/>
    <property type="project" value="UniProtKB-EC"/>
</dbReference>
<dbReference type="InterPro" id="IPR036291">
    <property type="entry name" value="NAD(P)-bd_dom_sf"/>
</dbReference>
<evidence type="ECO:0000256" key="9">
    <source>
        <dbReference type="RuleBase" id="RU362068"/>
    </source>
</evidence>
<dbReference type="Pfam" id="PF08546">
    <property type="entry name" value="ApbA_C"/>
    <property type="match status" value="1"/>
</dbReference>
<sequence length="308" mass="33057">MKRNSYAIIGSGALGGLYGGMLAKAGFDVHFLLNSDYQHVSEQGLKVQSTWGDFHLPQVNAYDNAAAMPACDVTIVALKTVRNHLLPDLLPATTREGGVVLVLQNGLGVEVESAAIVGEDRVLGGCCFLCSNKVGPGHIHHMDFGRIVFGEYSRQEITPRAQTICDELNSANIDAQVSADLGAVRWRKLMWNIPFNGLSVALNASTKEIVDTPSSFALADAIIREVHQGAAACGVDVPESAIAKTMGNTVKMVPYDSSMRIDYLNGRPMELQAILGNPLAAAKASGHEMPRVEMLYQSLQFMDKAAGK</sequence>
<dbReference type="GO" id="GO:0005737">
    <property type="term" value="C:cytoplasm"/>
    <property type="evidence" value="ECO:0007669"/>
    <property type="project" value="TreeGrafter"/>
</dbReference>
<evidence type="ECO:0000259" key="10">
    <source>
        <dbReference type="Pfam" id="PF02558"/>
    </source>
</evidence>
<dbReference type="InterPro" id="IPR003710">
    <property type="entry name" value="ApbA"/>
</dbReference>
<dbReference type="UniPathway" id="UPA00028">
    <property type="reaction ID" value="UER00004"/>
</dbReference>
<evidence type="ECO:0000256" key="1">
    <source>
        <dbReference type="ARBA" id="ARBA00004994"/>
    </source>
</evidence>
<dbReference type="Proteomes" id="UP000319817">
    <property type="component" value="Chromosome"/>
</dbReference>
<dbReference type="Gene3D" id="1.10.1040.10">
    <property type="entry name" value="N-(1-d-carboxylethyl)-l-norvaline Dehydrogenase, domain 2"/>
    <property type="match status" value="1"/>
</dbReference>
<comment type="similarity">
    <text evidence="2 9">Belongs to the ketopantoate reductase family.</text>
</comment>
<evidence type="ECO:0000256" key="5">
    <source>
        <dbReference type="ARBA" id="ARBA00022857"/>
    </source>
</evidence>
<evidence type="ECO:0000259" key="11">
    <source>
        <dbReference type="Pfam" id="PF08546"/>
    </source>
</evidence>
<evidence type="ECO:0000313" key="13">
    <source>
        <dbReference type="Proteomes" id="UP000319817"/>
    </source>
</evidence>
<evidence type="ECO:0000256" key="8">
    <source>
        <dbReference type="ARBA" id="ARBA00048793"/>
    </source>
</evidence>
<evidence type="ECO:0000256" key="6">
    <source>
        <dbReference type="ARBA" id="ARBA00023002"/>
    </source>
</evidence>
<organism evidence="12 13">
    <name type="scientific">Stieleria marina</name>
    <dbReference type="NCBI Taxonomy" id="1930275"/>
    <lineage>
        <taxon>Bacteria</taxon>
        <taxon>Pseudomonadati</taxon>
        <taxon>Planctomycetota</taxon>
        <taxon>Planctomycetia</taxon>
        <taxon>Pirellulales</taxon>
        <taxon>Pirellulaceae</taxon>
        <taxon>Stieleria</taxon>
    </lineage>
</organism>
<comment type="pathway">
    <text evidence="1 9">Cofactor biosynthesis; (R)-pantothenate biosynthesis; (R)-pantoate from 3-methyl-2-oxobutanoate: step 2/2.</text>
</comment>
<evidence type="ECO:0000256" key="7">
    <source>
        <dbReference type="ARBA" id="ARBA00032024"/>
    </source>
</evidence>
<comment type="function">
    <text evidence="9">Catalyzes the NADPH-dependent reduction of ketopantoate into pantoic acid.</text>
</comment>
<dbReference type="EMBL" id="CP036526">
    <property type="protein sequence ID" value="QDT12152.1"/>
    <property type="molecule type" value="Genomic_DNA"/>
</dbReference>
<dbReference type="InterPro" id="IPR013332">
    <property type="entry name" value="KPR_N"/>
</dbReference>
<dbReference type="PANTHER" id="PTHR21708">
    <property type="entry name" value="PROBABLE 2-DEHYDROPANTOATE 2-REDUCTASE"/>
    <property type="match status" value="1"/>
</dbReference>
<dbReference type="SUPFAM" id="SSF48179">
    <property type="entry name" value="6-phosphogluconate dehydrogenase C-terminal domain-like"/>
    <property type="match status" value="1"/>
</dbReference>
<feature type="domain" description="Ketopantoate reductase C-terminal" evidence="11">
    <location>
        <begin position="183"/>
        <end position="301"/>
    </location>
</feature>
<dbReference type="Pfam" id="PF02558">
    <property type="entry name" value="ApbA"/>
    <property type="match status" value="1"/>
</dbReference>
<reference evidence="12 13" key="1">
    <citation type="submission" date="2019-02" db="EMBL/GenBank/DDBJ databases">
        <title>Deep-cultivation of Planctomycetes and their phenomic and genomic characterization uncovers novel biology.</title>
        <authorList>
            <person name="Wiegand S."/>
            <person name="Jogler M."/>
            <person name="Boedeker C."/>
            <person name="Pinto D."/>
            <person name="Vollmers J."/>
            <person name="Rivas-Marin E."/>
            <person name="Kohn T."/>
            <person name="Peeters S.H."/>
            <person name="Heuer A."/>
            <person name="Rast P."/>
            <person name="Oberbeckmann S."/>
            <person name="Bunk B."/>
            <person name="Jeske O."/>
            <person name="Meyerdierks A."/>
            <person name="Storesund J.E."/>
            <person name="Kallscheuer N."/>
            <person name="Luecker S."/>
            <person name="Lage O.M."/>
            <person name="Pohl T."/>
            <person name="Merkel B.J."/>
            <person name="Hornburger P."/>
            <person name="Mueller R.-W."/>
            <person name="Bruemmer F."/>
            <person name="Labrenz M."/>
            <person name="Spormann A.M."/>
            <person name="Op den Camp H."/>
            <person name="Overmann J."/>
            <person name="Amann R."/>
            <person name="Jetten M.S.M."/>
            <person name="Mascher T."/>
            <person name="Medema M.H."/>
            <person name="Devos D.P."/>
            <person name="Kaster A.-K."/>
            <person name="Ovreas L."/>
            <person name="Rohde M."/>
            <person name="Galperin M.Y."/>
            <person name="Jogler C."/>
        </authorList>
    </citation>
    <scope>NUCLEOTIDE SEQUENCE [LARGE SCALE GENOMIC DNA]</scope>
    <source>
        <strain evidence="12 13">K23_9</strain>
    </source>
</reference>
<dbReference type="InterPro" id="IPR008927">
    <property type="entry name" value="6-PGluconate_DH-like_C_sf"/>
</dbReference>
<evidence type="ECO:0000256" key="4">
    <source>
        <dbReference type="ARBA" id="ARBA00019465"/>
    </source>
</evidence>
<dbReference type="InterPro" id="IPR051402">
    <property type="entry name" value="KPR-Related"/>
</dbReference>
<accession>A0A517NYF0</accession>
<keyword evidence="13" id="KW-1185">Reference proteome</keyword>
<dbReference type="AlphaFoldDB" id="A0A517NYF0"/>
<proteinExistence type="inferred from homology"/>
<gene>
    <name evidence="12" type="primary">panE</name>
    <name evidence="12" type="ORF">K239x_41600</name>
</gene>
<dbReference type="NCBIfam" id="TIGR00745">
    <property type="entry name" value="apbA_panE"/>
    <property type="match status" value="1"/>
</dbReference>
<dbReference type="InterPro" id="IPR013328">
    <property type="entry name" value="6PGD_dom2"/>
</dbReference>
<dbReference type="OrthoDB" id="9800163at2"/>
<comment type="catalytic activity">
    <reaction evidence="8 9">
        <text>(R)-pantoate + NADP(+) = 2-dehydropantoate + NADPH + H(+)</text>
        <dbReference type="Rhea" id="RHEA:16233"/>
        <dbReference type="ChEBI" id="CHEBI:11561"/>
        <dbReference type="ChEBI" id="CHEBI:15378"/>
        <dbReference type="ChEBI" id="CHEBI:15980"/>
        <dbReference type="ChEBI" id="CHEBI:57783"/>
        <dbReference type="ChEBI" id="CHEBI:58349"/>
        <dbReference type="EC" id="1.1.1.169"/>
    </reaction>
</comment>
<dbReference type="NCBIfam" id="NF004887">
    <property type="entry name" value="PRK06249.1"/>
    <property type="match status" value="1"/>
</dbReference>
<evidence type="ECO:0000313" key="12">
    <source>
        <dbReference type="EMBL" id="QDT12152.1"/>
    </source>
</evidence>
<dbReference type="RefSeq" id="WP_145419875.1">
    <property type="nucleotide sequence ID" value="NZ_CP036526.1"/>
</dbReference>
<keyword evidence="9" id="KW-0566">Pantothenate biosynthesis</keyword>
<keyword evidence="5 9" id="KW-0521">NADP</keyword>
<feature type="domain" description="Ketopantoate reductase N-terminal" evidence="10">
    <location>
        <begin position="6"/>
        <end position="153"/>
    </location>
</feature>
<dbReference type="Gene3D" id="3.40.50.720">
    <property type="entry name" value="NAD(P)-binding Rossmann-like Domain"/>
    <property type="match status" value="1"/>
</dbReference>
<dbReference type="EC" id="1.1.1.169" evidence="3 9"/>